<dbReference type="RefSeq" id="WP_344161951.1">
    <property type="nucleotide sequence ID" value="NZ_BAAANF010000023.1"/>
</dbReference>
<evidence type="ECO:0000313" key="1">
    <source>
        <dbReference type="EMBL" id="GAA1711766.1"/>
    </source>
</evidence>
<organism evidence="1 2">
    <name type="scientific">Kribbella yunnanensis</name>
    <dbReference type="NCBI Taxonomy" id="190194"/>
    <lineage>
        <taxon>Bacteria</taxon>
        <taxon>Bacillati</taxon>
        <taxon>Actinomycetota</taxon>
        <taxon>Actinomycetes</taxon>
        <taxon>Propionibacteriales</taxon>
        <taxon>Kribbellaceae</taxon>
        <taxon>Kribbella</taxon>
    </lineage>
</organism>
<proteinExistence type="predicted"/>
<evidence type="ECO:0000313" key="2">
    <source>
        <dbReference type="Proteomes" id="UP001500280"/>
    </source>
</evidence>
<protein>
    <submittedName>
        <fullName evidence="1">Uncharacterized protein</fullName>
    </submittedName>
</protein>
<name>A0ABN2ITY6_9ACTN</name>
<sequence>MYECPVCGESYLTVKPYALWPPPEGAELNPPYELVLGAPSYEVCPRCGFEFGNDDNPGTARPVSFEEYRTEWVADGKPWGDGSVREAGPG</sequence>
<dbReference type="EMBL" id="BAAANF010000023">
    <property type="protein sequence ID" value="GAA1711766.1"/>
    <property type="molecule type" value="Genomic_DNA"/>
</dbReference>
<keyword evidence="2" id="KW-1185">Reference proteome</keyword>
<reference evidence="1 2" key="1">
    <citation type="journal article" date="2019" name="Int. J. Syst. Evol. Microbiol.">
        <title>The Global Catalogue of Microorganisms (GCM) 10K type strain sequencing project: providing services to taxonomists for standard genome sequencing and annotation.</title>
        <authorList>
            <consortium name="The Broad Institute Genomics Platform"/>
            <consortium name="The Broad Institute Genome Sequencing Center for Infectious Disease"/>
            <person name="Wu L."/>
            <person name="Ma J."/>
        </authorList>
    </citation>
    <scope>NUCLEOTIDE SEQUENCE [LARGE SCALE GENOMIC DNA]</scope>
    <source>
        <strain evidence="1 2">JCM 14307</strain>
    </source>
</reference>
<gene>
    <name evidence="1" type="ORF">GCM10009745_69840</name>
</gene>
<accession>A0ABN2ITY6</accession>
<comment type="caution">
    <text evidence="1">The sequence shown here is derived from an EMBL/GenBank/DDBJ whole genome shotgun (WGS) entry which is preliminary data.</text>
</comment>
<dbReference type="Proteomes" id="UP001500280">
    <property type="component" value="Unassembled WGS sequence"/>
</dbReference>